<evidence type="ECO:0000313" key="3">
    <source>
        <dbReference type="Proteomes" id="UP000660708"/>
    </source>
</evidence>
<dbReference type="AlphaFoldDB" id="A0A8I0MT78"/>
<feature type="transmembrane region" description="Helical" evidence="1">
    <location>
        <begin position="291"/>
        <end position="310"/>
    </location>
</feature>
<feature type="transmembrane region" description="Helical" evidence="1">
    <location>
        <begin position="88"/>
        <end position="106"/>
    </location>
</feature>
<keyword evidence="1" id="KW-0812">Transmembrane</keyword>
<feature type="transmembrane region" description="Helical" evidence="1">
    <location>
        <begin position="260"/>
        <end position="279"/>
    </location>
</feature>
<keyword evidence="3" id="KW-1185">Reference proteome</keyword>
<keyword evidence="1" id="KW-0472">Membrane</keyword>
<feature type="transmembrane region" description="Helical" evidence="1">
    <location>
        <begin position="211"/>
        <end position="230"/>
    </location>
</feature>
<protein>
    <submittedName>
        <fullName evidence="2">Uncharacterized protein</fullName>
    </submittedName>
</protein>
<proteinExistence type="predicted"/>
<accession>A0A8I0MT78</accession>
<feature type="transmembrane region" description="Helical" evidence="1">
    <location>
        <begin position="36"/>
        <end position="53"/>
    </location>
</feature>
<keyword evidence="1" id="KW-1133">Transmembrane helix</keyword>
<feature type="transmembrane region" description="Helical" evidence="1">
    <location>
        <begin position="12"/>
        <end position="29"/>
    </location>
</feature>
<feature type="transmembrane region" description="Helical" evidence="1">
    <location>
        <begin position="126"/>
        <end position="152"/>
    </location>
</feature>
<reference evidence="2 3" key="1">
    <citation type="submission" date="2015-06" db="EMBL/GenBank/DDBJ databases">
        <title>Genome sequence of Pseudoalteromonas peptidolytica.</title>
        <authorList>
            <person name="Xie B.-B."/>
            <person name="Rong J.-C."/>
            <person name="Qin Q.-L."/>
            <person name="Zhang Y.-Z."/>
        </authorList>
    </citation>
    <scope>NUCLEOTIDE SEQUENCE [LARGE SCALE GENOMIC DNA]</scope>
    <source>
        <strain evidence="2 3">F12-50-A1</strain>
    </source>
</reference>
<evidence type="ECO:0000256" key="1">
    <source>
        <dbReference type="SAM" id="Phobius"/>
    </source>
</evidence>
<comment type="caution">
    <text evidence="2">The sequence shown here is derived from an EMBL/GenBank/DDBJ whole genome shotgun (WGS) entry which is preliminary data.</text>
</comment>
<feature type="transmembrane region" description="Helical" evidence="1">
    <location>
        <begin position="59"/>
        <end position="81"/>
    </location>
</feature>
<dbReference type="RefSeq" id="WP_147389526.1">
    <property type="nucleotide sequence ID" value="NZ_AQHF01000018.1"/>
</dbReference>
<sequence>MMYFFTTYLSELPYILTITLSVYLAFEYWQFPDLTIESSFTTGMVIAFITFGNDSLWEVLIYSLLLVLFFSFLYSLITWFFTLLRMPPLFAGFLVVLAAYSFNFWLNSGTTQSGFLPDEMALARYFGATTMDFMTGVALAIAFLIAIIAAFIDKIRLGKSIFLSRRIADRSVAKSLGLNSSLLLLYSMIIYNSIGMMGGVLFASSNNLSSVSFLGAIAPGLAAMFIVKAAKEYATLPSNRKLSSTASGFSHWIVKKTDSIGFIVVLLVILSVVITLVRFKLREFEMSLGMLNAFTAIGTFFVWGLIGVVAQLSGKSVKENLGA</sequence>
<dbReference type="EMBL" id="AQHF01000018">
    <property type="protein sequence ID" value="MBE0344860.1"/>
    <property type="molecule type" value="Genomic_DNA"/>
</dbReference>
<organism evidence="2 3">
    <name type="scientific">Pseudoalteromonas peptidolytica F12-50-A1</name>
    <dbReference type="NCBI Taxonomy" id="1315280"/>
    <lineage>
        <taxon>Bacteria</taxon>
        <taxon>Pseudomonadati</taxon>
        <taxon>Pseudomonadota</taxon>
        <taxon>Gammaproteobacteria</taxon>
        <taxon>Alteromonadales</taxon>
        <taxon>Pseudoalteromonadaceae</taxon>
        <taxon>Pseudoalteromonas</taxon>
    </lineage>
</organism>
<evidence type="ECO:0000313" key="2">
    <source>
        <dbReference type="EMBL" id="MBE0344860.1"/>
    </source>
</evidence>
<dbReference type="Proteomes" id="UP000660708">
    <property type="component" value="Unassembled WGS sequence"/>
</dbReference>
<name>A0A8I0MT78_9GAMM</name>
<gene>
    <name evidence="2" type="ORF">PPEP_a2540</name>
</gene>